<protein>
    <submittedName>
        <fullName evidence="1">Uncharacterized protein</fullName>
    </submittedName>
</protein>
<name>A0AAD3XHK5_NEPGR</name>
<reference evidence="1" key="1">
    <citation type="submission" date="2023-05" db="EMBL/GenBank/DDBJ databases">
        <title>Nepenthes gracilis genome sequencing.</title>
        <authorList>
            <person name="Fukushima K."/>
        </authorList>
    </citation>
    <scope>NUCLEOTIDE SEQUENCE</scope>
    <source>
        <strain evidence="1">SING2019-196</strain>
    </source>
</reference>
<organism evidence="1 2">
    <name type="scientific">Nepenthes gracilis</name>
    <name type="common">Slender pitcher plant</name>
    <dbReference type="NCBI Taxonomy" id="150966"/>
    <lineage>
        <taxon>Eukaryota</taxon>
        <taxon>Viridiplantae</taxon>
        <taxon>Streptophyta</taxon>
        <taxon>Embryophyta</taxon>
        <taxon>Tracheophyta</taxon>
        <taxon>Spermatophyta</taxon>
        <taxon>Magnoliopsida</taxon>
        <taxon>eudicotyledons</taxon>
        <taxon>Gunneridae</taxon>
        <taxon>Pentapetalae</taxon>
        <taxon>Caryophyllales</taxon>
        <taxon>Nepenthaceae</taxon>
        <taxon>Nepenthes</taxon>
    </lineage>
</organism>
<dbReference type="Proteomes" id="UP001279734">
    <property type="component" value="Unassembled WGS sequence"/>
</dbReference>
<comment type="caution">
    <text evidence="1">The sequence shown here is derived from an EMBL/GenBank/DDBJ whole genome shotgun (WGS) entry which is preliminary data.</text>
</comment>
<evidence type="ECO:0000313" key="2">
    <source>
        <dbReference type="Proteomes" id="UP001279734"/>
    </source>
</evidence>
<sequence length="157" mass="16773">MLRRVLLTKVNEPISEVAVGNGVASSGAFIDADEQHFLLLMAFILAIRSSCAGMDFLFGVLACGNPVPSLSSSRFGHPDPLADVDNSVWCCSGMGLLTWPTRPWLLAGGFQPVGLKLPVWHADFLLCWYGLAEVADEALVASWRLSGPFGSNCGMAC</sequence>
<accession>A0AAD3XHK5</accession>
<keyword evidence="2" id="KW-1185">Reference proteome</keyword>
<gene>
    <name evidence="1" type="ORF">Nepgr_006669</name>
</gene>
<dbReference type="AlphaFoldDB" id="A0AAD3XHK5"/>
<proteinExistence type="predicted"/>
<dbReference type="EMBL" id="BSYO01000005">
    <property type="protein sequence ID" value="GMH04829.1"/>
    <property type="molecule type" value="Genomic_DNA"/>
</dbReference>
<evidence type="ECO:0000313" key="1">
    <source>
        <dbReference type="EMBL" id="GMH04829.1"/>
    </source>
</evidence>